<keyword evidence="9" id="KW-1185">Reference proteome</keyword>
<proteinExistence type="inferred from homology"/>
<dbReference type="GO" id="GO:0005737">
    <property type="term" value="C:cytoplasm"/>
    <property type="evidence" value="ECO:0007669"/>
    <property type="project" value="UniProtKB-SubCell"/>
</dbReference>
<dbReference type="RefSeq" id="WP_079702938.1">
    <property type="nucleotide sequence ID" value="NZ_FUYR01000002.1"/>
</dbReference>
<name>A0A1T5DM41_9SPHI</name>
<comment type="similarity">
    <text evidence="1 7">Belongs to the endoribonuclease YbeY family.</text>
</comment>
<dbReference type="InterPro" id="IPR020549">
    <property type="entry name" value="YbeY_CS"/>
</dbReference>
<dbReference type="Pfam" id="PF02130">
    <property type="entry name" value="YbeY"/>
    <property type="match status" value="1"/>
</dbReference>
<gene>
    <name evidence="7" type="primary">ybeY</name>
    <name evidence="8" type="ORF">SAMN05661099_2432</name>
</gene>
<keyword evidence="7" id="KW-0963">Cytoplasm</keyword>
<comment type="subcellular location">
    <subcellularLocation>
        <location evidence="7">Cytoplasm</location>
    </subcellularLocation>
</comment>
<evidence type="ECO:0000256" key="2">
    <source>
        <dbReference type="ARBA" id="ARBA00022722"/>
    </source>
</evidence>
<keyword evidence="7" id="KW-0690">Ribosome biogenesis</keyword>
<dbReference type="NCBIfam" id="TIGR00043">
    <property type="entry name" value="rRNA maturation RNase YbeY"/>
    <property type="match status" value="1"/>
</dbReference>
<feature type="binding site" evidence="7">
    <location>
        <position position="121"/>
    </location>
    <ligand>
        <name>Zn(2+)</name>
        <dbReference type="ChEBI" id="CHEBI:29105"/>
        <note>catalytic</note>
    </ligand>
</feature>
<dbReference type="SUPFAM" id="SSF55486">
    <property type="entry name" value="Metalloproteases ('zincins'), catalytic domain"/>
    <property type="match status" value="1"/>
</dbReference>
<evidence type="ECO:0000256" key="6">
    <source>
        <dbReference type="ARBA" id="ARBA00022833"/>
    </source>
</evidence>
<evidence type="ECO:0000256" key="7">
    <source>
        <dbReference type="HAMAP-Rule" id="MF_00009"/>
    </source>
</evidence>
<keyword evidence="3 7" id="KW-0479">Metal-binding</keyword>
<feature type="binding site" evidence="7">
    <location>
        <position position="111"/>
    </location>
    <ligand>
        <name>Zn(2+)</name>
        <dbReference type="ChEBI" id="CHEBI:29105"/>
        <note>catalytic</note>
    </ligand>
</feature>
<sequence length="143" mass="16853">MPQLPINFFVEDISFNLKQRIPIRKWIKHCINTEGFRLKELNFIFCSDAYLLVINRDYLNHNTLTDIITFDNSEVDREIVGDIFISIDRVNENAVKFKVPQKDELHRVIIHGTLHLLGYPDKGKAAKTLMTSKEDYYLAHREF</sequence>
<dbReference type="EMBL" id="FUYR01000002">
    <property type="protein sequence ID" value="SKB72766.1"/>
    <property type="molecule type" value="Genomic_DNA"/>
</dbReference>
<protein>
    <recommendedName>
        <fullName evidence="7">Endoribonuclease YbeY</fullName>
        <ecNumber evidence="7">3.1.-.-</ecNumber>
    </recommendedName>
</protein>
<evidence type="ECO:0000256" key="4">
    <source>
        <dbReference type="ARBA" id="ARBA00022759"/>
    </source>
</evidence>
<dbReference type="GO" id="GO:0004222">
    <property type="term" value="F:metalloendopeptidase activity"/>
    <property type="evidence" value="ECO:0007669"/>
    <property type="project" value="InterPro"/>
</dbReference>
<dbReference type="PANTHER" id="PTHR46986">
    <property type="entry name" value="ENDORIBONUCLEASE YBEY, CHLOROPLASTIC"/>
    <property type="match status" value="1"/>
</dbReference>
<dbReference type="GO" id="GO:0008270">
    <property type="term" value="F:zinc ion binding"/>
    <property type="evidence" value="ECO:0007669"/>
    <property type="project" value="UniProtKB-UniRule"/>
</dbReference>
<evidence type="ECO:0000256" key="5">
    <source>
        <dbReference type="ARBA" id="ARBA00022801"/>
    </source>
</evidence>
<keyword evidence="7" id="KW-0698">rRNA processing</keyword>
<dbReference type="InterPro" id="IPR002036">
    <property type="entry name" value="YbeY"/>
</dbReference>
<keyword evidence="5 7" id="KW-0378">Hydrolase</keyword>
<dbReference type="HAMAP" id="MF_00009">
    <property type="entry name" value="Endoribonucl_YbeY"/>
    <property type="match status" value="1"/>
</dbReference>
<keyword evidence="4 7" id="KW-0255">Endonuclease</keyword>
<dbReference type="GO" id="GO:0006364">
    <property type="term" value="P:rRNA processing"/>
    <property type="evidence" value="ECO:0007669"/>
    <property type="project" value="UniProtKB-UniRule"/>
</dbReference>
<keyword evidence="2 7" id="KW-0540">Nuclease</keyword>
<dbReference type="InterPro" id="IPR023091">
    <property type="entry name" value="MetalPrtase_cat_dom_sf_prd"/>
</dbReference>
<dbReference type="Proteomes" id="UP000189981">
    <property type="component" value="Unassembled WGS sequence"/>
</dbReference>
<evidence type="ECO:0000313" key="8">
    <source>
        <dbReference type="EMBL" id="SKB72766.1"/>
    </source>
</evidence>
<reference evidence="9" key="1">
    <citation type="submission" date="2017-02" db="EMBL/GenBank/DDBJ databases">
        <authorList>
            <person name="Varghese N."/>
            <person name="Submissions S."/>
        </authorList>
    </citation>
    <scope>NUCLEOTIDE SEQUENCE [LARGE SCALE GENOMIC DNA]</scope>
    <source>
        <strain evidence="9">DSM 22385</strain>
    </source>
</reference>
<evidence type="ECO:0000256" key="1">
    <source>
        <dbReference type="ARBA" id="ARBA00010875"/>
    </source>
</evidence>
<feature type="binding site" evidence="7">
    <location>
        <position position="115"/>
    </location>
    <ligand>
        <name>Zn(2+)</name>
        <dbReference type="ChEBI" id="CHEBI:29105"/>
        <note>catalytic</note>
    </ligand>
</feature>
<comment type="function">
    <text evidence="7">Single strand-specific metallo-endoribonuclease involved in late-stage 70S ribosome quality control and in maturation of the 3' terminus of the 16S rRNA.</text>
</comment>
<dbReference type="STRING" id="572036.SAMN05661099_2432"/>
<dbReference type="EC" id="3.1.-.-" evidence="7"/>
<keyword evidence="6 7" id="KW-0862">Zinc</keyword>
<dbReference type="GO" id="GO:0004521">
    <property type="term" value="F:RNA endonuclease activity"/>
    <property type="evidence" value="ECO:0007669"/>
    <property type="project" value="UniProtKB-UniRule"/>
</dbReference>
<evidence type="ECO:0000313" key="9">
    <source>
        <dbReference type="Proteomes" id="UP000189981"/>
    </source>
</evidence>
<dbReference type="OrthoDB" id="9811984at2"/>
<dbReference type="PANTHER" id="PTHR46986:SF1">
    <property type="entry name" value="ENDORIBONUCLEASE YBEY, CHLOROPLASTIC"/>
    <property type="match status" value="1"/>
</dbReference>
<dbReference type="Gene3D" id="3.40.390.30">
    <property type="entry name" value="Metalloproteases ('zincins'), catalytic domain"/>
    <property type="match status" value="1"/>
</dbReference>
<organism evidence="8 9">
    <name type="scientific">Daejeonella lutea</name>
    <dbReference type="NCBI Taxonomy" id="572036"/>
    <lineage>
        <taxon>Bacteria</taxon>
        <taxon>Pseudomonadati</taxon>
        <taxon>Bacteroidota</taxon>
        <taxon>Sphingobacteriia</taxon>
        <taxon>Sphingobacteriales</taxon>
        <taxon>Sphingobacteriaceae</taxon>
        <taxon>Daejeonella</taxon>
    </lineage>
</organism>
<accession>A0A1T5DM41</accession>
<comment type="cofactor">
    <cofactor evidence="7">
        <name>Zn(2+)</name>
        <dbReference type="ChEBI" id="CHEBI:29105"/>
    </cofactor>
    <text evidence="7">Binds 1 zinc ion.</text>
</comment>
<dbReference type="AlphaFoldDB" id="A0A1T5DM41"/>
<dbReference type="PROSITE" id="PS01306">
    <property type="entry name" value="UPF0054"/>
    <property type="match status" value="1"/>
</dbReference>
<evidence type="ECO:0000256" key="3">
    <source>
        <dbReference type="ARBA" id="ARBA00022723"/>
    </source>
</evidence>